<reference evidence="2 3" key="1">
    <citation type="journal article" date="2018" name="Genome Biol. Evol.">
        <title>Multiple Roots of Fruiting Body Formation in Amoebozoa.</title>
        <authorList>
            <person name="Hillmann F."/>
            <person name="Forbes G."/>
            <person name="Novohradska S."/>
            <person name="Ferling I."/>
            <person name="Riege K."/>
            <person name="Groth M."/>
            <person name="Westermann M."/>
            <person name="Marz M."/>
            <person name="Spaller T."/>
            <person name="Winckler T."/>
            <person name="Schaap P."/>
            <person name="Glockner G."/>
        </authorList>
    </citation>
    <scope>NUCLEOTIDE SEQUENCE [LARGE SCALE GENOMIC DNA]</scope>
    <source>
        <strain evidence="2 3">Jena</strain>
    </source>
</reference>
<feature type="compositionally biased region" description="Basic and acidic residues" evidence="1">
    <location>
        <begin position="44"/>
        <end position="56"/>
    </location>
</feature>
<feature type="region of interest" description="Disordered" evidence="1">
    <location>
        <begin position="112"/>
        <end position="135"/>
    </location>
</feature>
<sequence>MAFQRSPNANRLRKSGVMTPEQIEDLRKLTIRSGGSSKAMKLLGVEDERTSRRESVDTTLSTSSFNSMSTFTTEVSEDDAASLELALRIEFPPSKEVDEEDSKYLVVVNRSGTGRLTGTKRRQSRRQNPIGISVQ</sequence>
<dbReference type="EMBL" id="MDYQ01000108">
    <property type="protein sequence ID" value="PRP82213.1"/>
    <property type="molecule type" value="Genomic_DNA"/>
</dbReference>
<organism evidence="2 3">
    <name type="scientific">Planoprotostelium fungivorum</name>
    <dbReference type="NCBI Taxonomy" id="1890364"/>
    <lineage>
        <taxon>Eukaryota</taxon>
        <taxon>Amoebozoa</taxon>
        <taxon>Evosea</taxon>
        <taxon>Variosea</taxon>
        <taxon>Cavosteliida</taxon>
        <taxon>Cavosteliaceae</taxon>
        <taxon>Planoprotostelium</taxon>
    </lineage>
</organism>
<feature type="region of interest" description="Disordered" evidence="1">
    <location>
        <begin position="42"/>
        <end position="64"/>
    </location>
</feature>
<feature type="region of interest" description="Disordered" evidence="1">
    <location>
        <begin position="1"/>
        <end position="20"/>
    </location>
</feature>
<dbReference type="AlphaFoldDB" id="A0A2P6NE22"/>
<gene>
    <name evidence="2" type="ORF">PROFUN_10422</name>
</gene>
<dbReference type="InParanoid" id="A0A2P6NE22"/>
<evidence type="ECO:0000313" key="3">
    <source>
        <dbReference type="Proteomes" id="UP000241769"/>
    </source>
</evidence>
<proteinExistence type="predicted"/>
<evidence type="ECO:0000313" key="2">
    <source>
        <dbReference type="EMBL" id="PRP82213.1"/>
    </source>
</evidence>
<comment type="caution">
    <text evidence="2">The sequence shown here is derived from an EMBL/GenBank/DDBJ whole genome shotgun (WGS) entry which is preliminary data.</text>
</comment>
<protein>
    <submittedName>
        <fullName evidence="2">Uncharacterized protein</fullName>
    </submittedName>
</protein>
<accession>A0A2P6NE22</accession>
<name>A0A2P6NE22_9EUKA</name>
<evidence type="ECO:0000256" key="1">
    <source>
        <dbReference type="SAM" id="MobiDB-lite"/>
    </source>
</evidence>
<keyword evidence="3" id="KW-1185">Reference proteome</keyword>
<dbReference type="Proteomes" id="UP000241769">
    <property type="component" value="Unassembled WGS sequence"/>
</dbReference>